<dbReference type="Pfam" id="PF22704">
    <property type="entry name" value="CBM13-like"/>
    <property type="match status" value="1"/>
</dbReference>
<dbReference type="InterPro" id="IPR008979">
    <property type="entry name" value="Galactose-bd-like_sf"/>
</dbReference>
<feature type="signal peptide" evidence="1">
    <location>
        <begin position="1"/>
        <end position="23"/>
    </location>
</feature>
<feature type="chain" id="PRO_5046970410" description="CBM6 domain-containing protein" evidence="1">
    <location>
        <begin position="24"/>
        <end position="449"/>
    </location>
</feature>
<evidence type="ECO:0000259" key="2">
    <source>
        <dbReference type="PROSITE" id="PS51175"/>
    </source>
</evidence>
<evidence type="ECO:0000313" key="3">
    <source>
        <dbReference type="EMBL" id="GAA4245082.1"/>
    </source>
</evidence>
<dbReference type="PROSITE" id="PS51175">
    <property type="entry name" value="CBM6"/>
    <property type="match status" value="1"/>
</dbReference>
<sequence>MQHRRTWAATLAAVTTLTTALLAAPEASAAPAGRLARPAADGGGLAPIGGTVPGLTGESARAAGGAAVEHFAGTRRQQSVQARSAQIQAAQLHTDWGVNLPSATTQGLHATQSVLDSAPTTTTGGDYVYAPTALPGGNACIEMTTAYTPTGPYLWAWDWCGGRDGVGKLTPMDATFLATYTTTVNGRRAYSMDEHKTSTTANTWTAYLYNYVTHAWDTYFTSSGTFDLPQFNFGWNMFEIYTSVNPSTGAGYYCQTFAGRGFESSAVQVYAGGAWVAATSANTSTTHRTIPSGSAYDCPALTFSMLNPNDHWLAQIGGAQPPAGASYEAESSANTLAGQARVRTSAGASGGAFVGYVGGGSANTLRFNNVTASAAGTRTVRLYYASGEARSVTLTVNGTAGPTVSTPSTGGWDTVGSVTLSVTLRAGANTIQLGNAGGWAPDIDRIVVS</sequence>
<feature type="domain" description="CBM6" evidence="2">
    <location>
        <begin position="325"/>
        <end position="449"/>
    </location>
</feature>
<dbReference type="RefSeq" id="WP_345121864.1">
    <property type="nucleotide sequence ID" value="NZ_BAABAT010000002.1"/>
</dbReference>
<gene>
    <name evidence="3" type="ORF">GCM10022255_010920</name>
</gene>
<organism evidence="3 4">
    <name type="scientific">Dactylosporangium darangshiense</name>
    <dbReference type="NCBI Taxonomy" id="579108"/>
    <lineage>
        <taxon>Bacteria</taxon>
        <taxon>Bacillati</taxon>
        <taxon>Actinomycetota</taxon>
        <taxon>Actinomycetes</taxon>
        <taxon>Micromonosporales</taxon>
        <taxon>Micromonosporaceae</taxon>
        <taxon>Dactylosporangium</taxon>
    </lineage>
</organism>
<name>A0ABP8CYV7_9ACTN</name>
<proteinExistence type="predicted"/>
<dbReference type="Proteomes" id="UP001500620">
    <property type="component" value="Unassembled WGS sequence"/>
</dbReference>
<comment type="caution">
    <text evidence="3">The sequence shown here is derived from an EMBL/GenBank/DDBJ whole genome shotgun (WGS) entry which is preliminary data.</text>
</comment>
<protein>
    <recommendedName>
        <fullName evidence="2">CBM6 domain-containing protein</fullName>
    </recommendedName>
</protein>
<dbReference type="CDD" id="cd04081">
    <property type="entry name" value="CBM35_galactosidase-like"/>
    <property type="match status" value="1"/>
</dbReference>
<dbReference type="InterPro" id="IPR005084">
    <property type="entry name" value="CBM6"/>
</dbReference>
<dbReference type="Gene3D" id="2.60.120.260">
    <property type="entry name" value="Galactose-binding domain-like"/>
    <property type="match status" value="1"/>
</dbReference>
<accession>A0ABP8CYV7</accession>
<dbReference type="SUPFAM" id="SSF49785">
    <property type="entry name" value="Galactose-binding domain-like"/>
    <property type="match status" value="1"/>
</dbReference>
<dbReference type="InterPro" id="IPR055240">
    <property type="entry name" value="CBM13-like"/>
</dbReference>
<evidence type="ECO:0000313" key="4">
    <source>
        <dbReference type="Proteomes" id="UP001500620"/>
    </source>
</evidence>
<dbReference type="EMBL" id="BAABAT010000002">
    <property type="protein sequence ID" value="GAA4245082.1"/>
    <property type="molecule type" value="Genomic_DNA"/>
</dbReference>
<evidence type="ECO:0000256" key="1">
    <source>
        <dbReference type="SAM" id="SignalP"/>
    </source>
</evidence>
<keyword evidence="1" id="KW-0732">Signal</keyword>
<reference evidence="4" key="1">
    <citation type="journal article" date="2019" name="Int. J. Syst. Evol. Microbiol.">
        <title>The Global Catalogue of Microorganisms (GCM) 10K type strain sequencing project: providing services to taxonomists for standard genome sequencing and annotation.</title>
        <authorList>
            <consortium name="The Broad Institute Genomics Platform"/>
            <consortium name="The Broad Institute Genome Sequencing Center for Infectious Disease"/>
            <person name="Wu L."/>
            <person name="Ma J."/>
        </authorList>
    </citation>
    <scope>NUCLEOTIDE SEQUENCE [LARGE SCALE GENOMIC DNA]</scope>
    <source>
        <strain evidence="4">JCM 17441</strain>
    </source>
</reference>
<keyword evidence="4" id="KW-1185">Reference proteome</keyword>